<reference evidence="2" key="1">
    <citation type="journal article" date="2019" name="Sci. Rep.">
        <title>Draft genome of Tanacetum cinerariifolium, the natural source of mosquito coil.</title>
        <authorList>
            <person name="Yamashiro T."/>
            <person name="Shiraishi A."/>
            <person name="Satake H."/>
            <person name="Nakayama K."/>
        </authorList>
    </citation>
    <scope>NUCLEOTIDE SEQUENCE</scope>
</reference>
<gene>
    <name evidence="2" type="ORF">Tci_879132</name>
</gene>
<evidence type="ECO:0000256" key="1">
    <source>
        <dbReference type="SAM" id="Phobius"/>
    </source>
</evidence>
<name>A0A699TCB0_TANCI</name>
<keyword evidence="1" id="KW-0472">Membrane</keyword>
<sequence>MAGFESDFADHAGNAAGSVNPAAAEFAMIGISPKVQTCPFGCDSHLSKLNKNYAHLEKLNNDSFIQVTVKRLELQKDWYHKTQLALEEKVRILSANLENTTVGLNLLLILVIFLLLAFGVDAVKEIKEKH</sequence>
<dbReference type="EMBL" id="BKCJ011229684">
    <property type="protein sequence ID" value="GFD07163.1"/>
    <property type="molecule type" value="Genomic_DNA"/>
</dbReference>
<protein>
    <submittedName>
        <fullName evidence="2">Uncharacterized protein</fullName>
    </submittedName>
</protein>
<evidence type="ECO:0000313" key="2">
    <source>
        <dbReference type="EMBL" id="GFD07163.1"/>
    </source>
</evidence>
<accession>A0A699TCB0</accession>
<organism evidence="2">
    <name type="scientific">Tanacetum cinerariifolium</name>
    <name type="common">Dalmatian daisy</name>
    <name type="synonym">Chrysanthemum cinerariifolium</name>
    <dbReference type="NCBI Taxonomy" id="118510"/>
    <lineage>
        <taxon>Eukaryota</taxon>
        <taxon>Viridiplantae</taxon>
        <taxon>Streptophyta</taxon>
        <taxon>Embryophyta</taxon>
        <taxon>Tracheophyta</taxon>
        <taxon>Spermatophyta</taxon>
        <taxon>Magnoliopsida</taxon>
        <taxon>eudicotyledons</taxon>
        <taxon>Gunneridae</taxon>
        <taxon>Pentapetalae</taxon>
        <taxon>asterids</taxon>
        <taxon>campanulids</taxon>
        <taxon>Asterales</taxon>
        <taxon>Asteraceae</taxon>
        <taxon>Asteroideae</taxon>
        <taxon>Anthemideae</taxon>
        <taxon>Anthemidinae</taxon>
        <taxon>Tanacetum</taxon>
    </lineage>
</organism>
<comment type="caution">
    <text evidence="2">The sequence shown here is derived from an EMBL/GenBank/DDBJ whole genome shotgun (WGS) entry which is preliminary data.</text>
</comment>
<keyword evidence="1" id="KW-1133">Transmembrane helix</keyword>
<proteinExistence type="predicted"/>
<keyword evidence="1" id="KW-0812">Transmembrane</keyword>
<dbReference type="AlphaFoldDB" id="A0A699TCB0"/>
<feature type="transmembrane region" description="Helical" evidence="1">
    <location>
        <begin position="102"/>
        <end position="123"/>
    </location>
</feature>